<accession>A0ABS3JSC9</accession>
<protein>
    <submittedName>
        <fullName evidence="2">Uncharacterized protein</fullName>
    </submittedName>
</protein>
<dbReference type="RefSeq" id="WP_207332867.1">
    <property type="nucleotide sequence ID" value="NZ_JAFMYW010000015.1"/>
</dbReference>
<keyword evidence="3" id="KW-1185">Reference proteome</keyword>
<reference evidence="2 3" key="1">
    <citation type="submission" date="2021-03" db="EMBL/GenBank/DDBJ databases">
        <title>Fibrella sp. HMF5405 genome sequencing and assembly.</title>
        <authorList>
            <person name="Kang H."/>
            <person name="Kim H."/>
            <person name="Bae S."/>
            <person name="Joh K."/>
        </authorList>
    </citation>
    <scope>NUCLEOTIDE SEQUENCE [LARGE SCALE GENOMIC DNA]</scope>
    <source>
        <strain evidence="2 3">HMF5405</strain>
    </source>
</reference>
<dbReference type="EMBL" id="JAFMYW010000015">
    <property type="protein sequence ID" value="MBO0952914.1"/>
    <property type="molecule type" value="Genomic_DNA"/>
</dbReference>
<feature type="region of interest" description="Disordered" evidence="1">
    <location>
        <begin position="156"/>
        <end position="175"/>
    </location>
</feature>
<proteinExistence type="predicted"/>
<organism evidence="2 3">
    <name type="scientific">Fibrella forsythiae</name>
    <dbReference type="NCBI Taxonomy" id="2817061"/>
    <lineage>
        <taxon>Bacteria</taxon>
        <taxon>Pseudomonadati</taxon>
        <taxon>Bacteroidota</taxon>
        <taxon>Cytophagia</taxon>
        <taxon>Cytophagales</taxon>
        <taxon>Spirosomataceae</taxon>
        <taxon>Fibrella</taxon>
    </lineage>
</organism>
<evidence type="ECO:0000313" key="3">
    <source>
        <dbReference type="Proteomes" id="UP000664628"/>
    </source>
</evidence>
<sequence>MVSMSSSASCRSLSLPVTPLVKRIILASTKGQALFVSREQRKPFNPYSAYLFALLQRERRAADGQAMADEHLTESLEIQIPEWQMRAGCIEGITPARAVAFNTFVTNSFRQRLREEIELRLETTRFLKEAAERALARWGIDEDTYPLSAAIRHYTRHRSESTGTTDAPTDSLAAA</sequence>
<name>A0ABS3JSC9_9BACT</name>
<gene>
    <name evidence="2" type="ORF">J2I46_30350</name>
</gene>
<evidence type="ECO:0000256" key="1">
    <source>
        <dbReference type="SAM" id="MobiDB-lite"/>
    </source>
</evidence>
<comment type="caution">
    <text evidence="2">The sequence shown here is derived from an EMBL/GenBank/DDBJ whole genome shotgun (WGS) entry which is preliminary data.</text>
</comment>
<evidence type="ECO:0000313" key="2">
    <source>
        <dbReference type="EMBL" id="MBO0952914.1"/>
    </source>
</evidence>
<dbReference type="Proteomes" id="UP000664628">
    <property type="component" value="Unassembled WGS sequence"/>
</dbReference>